<dbReference type="EMBL" id="CM042012">
    <property type="protein sequence ID" value="KAI3753176.1"/>
    <property type="molecule type" value="Genomic_DNA"/>
</dbReference>
<reference evidence="1 2" key="2">
    <citation type="journal article" date="2022" name="Mol. Ecol. Resour.">
        <title>The genomes of chicory, endive, great burdock and yacon provide insights into Asteraceae paleo-polyploidization history and plant inulin production.</title>
        <authorList>
            <person name="Fan W."/>
            <person name="Wang S."/>
            <person name="Wang H."/>
            <person name="Wang A."/>
            <person name="Jiang F."/>
            <person name="Liu H."/>
            <person name="Zhao H."/>
            <person name="Xu D."/>
            <person name="Zhang Y."/>
        </authorList>
    </citation>
    <scope>NUCLEOTIDE SEQUENCE [LARGE SCALE GENOMIC DNA]</scope>
    <source>
        <strain evidence="2">cv. Punajuju</strain>
        <tissue evidence="1">Leaves</tissue>
    </source>
</reference>
<sequence length="118" mass="12340">MGNPGCSATVTGDVVFVKLSSVARLQGISRSPTVANGRRRLHSKVIVVAGVSTTGGGRRLHDRNEVVFPPVDNSGVELGVRWQSRGCTADRDCRVGRIASGRESPARGAGERRATTGG</sequence>
<organism evidence="1 2">
    <name type="scientific">Cichorium intybus</name>
    <name type="common">Chicory</name>
    <dbReference type="NCBI Taxonomy" id="13427"/>
    <lineage>
        <taxon>Eukaryota</taxon>
        <taxon>Viridiplantae</taxon>
        <taxon>Streptophyta</taxon>
        <taxon>Embryophyta</taxon>
        <taxon>Tracheophyta</taxon>
        <taxon>Spermatophyta</taxon>
        <taxon>Magnoliopsida</taxon>
        <taxon>eudicotyledons</taxon>
        <taxon>Gunneridae</taxon>
        <taxon>Pentapetalae</taxon>
        <taxon>asterids</taxon>
        <taxon>campanulids</taxon>
        <taxon>Asterales</taxon>
        <taxon>Asteraceae</taxon>
        <taxon>Cichorioideae</taxon>
        <taxon>Cichorieae</taxon>
        <taxon>Cichoriinae</taxon>
        <taxon>Cichorium</taxon>
    </lineage>
</organism>
<evidence type="ECO:0000313" key="2">
    <source>
        <dbReference type="Proteomes" id="UP001055811"/>
    </source>
</evidence>
<protein>
    <submittedName>
        <fullName evidence="1">Uncharacterized protein</fullName>
    </submittedName>
</protein>
<proteinExistence type="predicted"/>
<reference evidence="2" key="1">
    <citation type="journal article" date="2022" name="Mol. Ecol. Resour.">
        <title>The genomes of chicory, endive, great burdock and yacon provide insights into Asteraceae palaeo-polyploidization history and plant inulin production.</title>
        <authorList>
            <person name="Fan W."/>
            <person name="Wang S."/>
            <person name="Wang H."/>
            <person name="Wang A."/>
            <person name="Jiang F."/>
            <person name="Liu H."/>
            <person name="Zhao H."/>
            <person name="Xu D."/>
            <person name="Zhang Y."/>
        </authorList>
    </citation>
    <scope>NUCLEOTIDE SEQUENCE [LARGE SCALE GENOMIC DNA]</scope>
    <source>
        <strain evidence="2">cv. Punajuju</strain>
    </source>
</reference>
<dbReference type="Proteomes" id="UP001055811">
    <property type="component" value="Linkage Group LG04"/>
</dbReference>
<name>A0ACB9E405_CICIN</name>
<keyword evidence="2" id="KW-1185">Reference proteome</keyword>
<comment type="caution">
    <text evidence="1">The sequence shown here is derived from an EMBL/GenBank/DDBJ whole genome shotgun (WGS) entry which is preliminary data.</text>
</comment>
<gene>
    <name evidence="1" type="ORF">L2E82_25222</name>
</gene>
<accession>A0ACB9E405</accession>
<evidence type="ECO:0000313" key="1">
    <source>
        <dbReference type="EMBL" id="KAI3753176.1"/>
    </source>
</evidence>